<dbReference type="Pfam" id="PF23014">
    <property type="entry name" value="PH_Tiam1"/>
    <property type="match status" value="1"/>
</dbReference>
<gene>
    <name evidence="3" type="ORF">GSTENG00003467001</name>
</gene>
<dbReference type="KEGG" id="tng:GSTEN00003467G001"/>
<dbReference type="PROSITE" id="PS00741">
    <property type="entry name" value="DH_1"/>
    <property type="match status" value="1"/>
</dbReference>
<dbReference type="Gene3D" id="1.20.900.10">
    <property type="entry name" value="Dbl homology (DH) domain"/>
    <property type="match status" value="1"/>
</dbReference>
<accession>Q4TC49</accession>
<feature type="region of interest" description="Disordered" evidence="1">
    <location>
        <begin position="333"/>
        <end position="369"/>
    </location>
</feature>
<sequence>LGKVVQELVDTEKSYVKDLLCLFDTYLTPLQSQTFLSQDEMEALFGSLPEMLDVQRVFLQTLEDRIQSCPNFSSLESPGQFKVSVLTAEAPLPLLRPMKCCFLKNLLCSLGGSFLFYADHFKHYGSFCANHIKVQKVLERAKTDRAFKEFLEAKNPTNQHSSSLESYLIKPVQRLLKYPLLLRELVTLTQPGSPEHTHLAEALRAMEAVAAHVNQMQQICEDFGAVFEQLAAEQTGPHRQVTQISMAELLLHSQVVWLNPLPGLGRRKNPGSRSLVRQTRRRAGRLFLGISSLSARGGGARDGVPTLQQRFGHQGERSANPWLPRRCWKLPEEKRPTRGRRGQLPEEALAGPPWLHGSGGAGGAPPTPRLSDTPGALLGPALGLLLWEEELLSEQPTGVSAAKAELLWTRRRVSVNAAQGQGAELEPSAQPHRHAGGRLQCSEPDLHHHRGLLLRLQTEGGSTPAKASTLTDRAFHQNKKE</sequence>
<dbReference type="Gene3D" id="2.30.29.30">
    <property type="entry name" value="Pleckstrin-homology domain (PH domain)/Phosphotyrosine-binding domain (PTB)"/>
    <property type="match status" value="1"/>
</dbReference>
<dbReference type="OrthoDB" id="8059989at2759"/>
<reference evidence="3" key="2">
    <citation type="submission" date="2004-02" db="EMBL/GenBank/DDBJ databases">
        <authorList>
            <consortium name="Genoscope"/>
            <consortium name="Whitehead Institute Centre for Genome Research"/>
        </authorList>
    </citation>
    <scope>NUCLEOTIDE SEQUENCE</scope>
</reference>
<feature type="non-terminal residue" evidence="3">
    <location>
        <position position="481"/>
    </location>
</feature>
<dbReference type="SUPFAM" id="SSF50729">
    <property type="entry name" value="PH domain-like"/>
    <property type="match status" value="1"/>
</dbReference>
<dbReference type="CDD" id="cd00160">
    <property type="entry name" value="RhoGEF"/>
    <property type="match status" value="1"/>
</dbReference>
<dbReference type="GO" id="GO:0007264">
    <property type="term" value="P:small GTPase-mediated signal transduction"/>
    <property type="evidence" value="ECO:0007669"/>
    <property type="project" value="InterPro"/>
</dbReference>
<dbReference type="GO" id="GO:0005085">
    <property type="term" value="F:guanyl-nucleotide exchange factor activity"/>
    <property type="evidence" value="ECO:0007669"/>
    <property type="project" value="InterPro"/>
</dbReference>
<evidence type="ECO:0000256" key="1">
    <source>
        <dbReference type="SAM" id="MobiDB-lite"/>
    </source>
</evidence>
<dbReference type="AlphaFoldDB" id="Q4TC49"/>
<dbReference type="EMBL" id="CAAE01007053">
    <property type="protein sequence ID" value="CAF89533.1"/>
    <property type="molecule type" value="Genomic_DNA"/>
</dbReference>
<feature type="domain" description="DH" evidence="2">
    <location>
        <begin position="1"/>
        <end position="216"/>
    </location>
</feature>
<dbReference type="InterPro" id="IPR043537">
    <property type="entry name" value="Tiam1/Tiam2/Sif"/>
</dbReference>
<dbReference type="SUPFAM" id="SSF48065">
    <property type="entry name" value="DBL homology domain (DH-domain)"/>
    <property type="match status" value="1"/>
</dbReference>
<evidence type="ECO:0000259" key="2">
    <source>
        <dbReference type="PROSITE" id="PS50010"/>
    </source>
</evidence>
<dbReference type="InterPro" id="IPR055230">
    <property type="entry name" value="PH_Tiam1/2"/>
</dbReference>
<dbReference type="PANTHER" id="PTHR46001">
    <property type="entry name" value="TIAM (MAMMALIAN TUMOR INVASION AND METASTASIS FACTOR) HOMOLOG"/>
    <property type="match status" value="1"/>
</dbReference>
<feature type="compositionally biased region" description="Polar residues" evidence="1">
    <location>
        <begin position="459"/>
        <end position="471"/>
    </location>
</feature>
<dbReference type="PROSITE" id="PS50010">
    <property type="entry name" value="DH_2"/>
    <property type="match status" value="1"/>
</dbReference>
<comment type="caution">
    <text evidence="3">The sequence shown here is derived from an EMBL/GenBank/DDBJ whole genome shotgun (WGS) entry which is preliminary data.</text>
</comment>
<dbReference type="InterPro" id="IPR000219">
    <property type="entry name" value="DH_dom"/>
</dbReference>
<reference evidence="3" key="1">
    <citation type="journal article" date="2004" name="Nature">
        <title>Genome duplication in the teleost fish Tetraodon nigroviridis reveals the early vertebrate proto-karyotype.</title>
        <authorList>
            <person name="Jaillon O."/>
            <person name="Aury J.-M."/>
            <person name="Brunet F."/>
            <person name="Petit J.-L."/>
            <person name="Stange-Thomann N."/>
            <person name="Mauceli E."/>
            <person name="Bouneau L."/>
            <person name="Fischer C."/>
            <person name="Ozouf-Costaz C."/>
            <person name="Bernot A."/>
            <person name="Nicaud S."/>
            <person name="Jaffe D."/>
            <person name="Fisher S."/>
            <person name="Lutfalla G."/>
            <person name="Dossat C."/>
            <person name="Segurens B."/>
            <person name="Dasilva C."/>
            <person name="Salanoubat M."/>
            <person name="Levy M."/>
            <person name="Boudet N."/>
            <person name="Castellano S."/>
            <person name="Anthouard V."/>
            <person name="Jubin C."/>
            <person name="Castelli V."/>
            <person name="Katinka M."/>
            <person name="Vacherie B."/>
            <person name="Biemont C."/>
            <person name="Skalli Z."/>
            <person name="Cattolico L."/>
            <person name="Poulain J."/>
            <person name="De Berardinis V."/>
            <person name="Cruaud C."/>
            <person name="Duprat S."/>
            <person name="Brottier P."/>
            <person name="Coutanceau J.-P."/>
            <person name="Gouzy J."/>
            <person name="Parra G."/>
            <person name="Lardier G."/>
            <person name="Chapple C."/>
            <person name="McKernan K.J."/>
            <person name="McEwan P."/>
            <person name="Bosak S."/>
            <person name="Kellis M."/>
            <person name="Volff J.-N."/>
            <person name="Guigo R."/>
            <person name="Zody M.C."/>
            <person name="Mesirov J."/>
            <person name="Lindblad-Toh K."/>
            <person name="Birren B."/>
            <person name="Nusbaum C."/>
            <person name="Kahn D."/>
            <person name="Robinson-Rechavi M."/>
            <person name="Laudet V."/>
            <person name="Schachter V."/>
            <person name="Quetier F."/>
            <person name="Saurin W."/>
            <person name="Scarpelli C."/>
            <person name="Wincker P."/>
            <person name="Lander E.S."/>
            <person name="Weissenbach J."/>
            <person name="Roest Crollius H."/>
        </authorList>
    </citation>
    <scope>NUCLEOTIDE SEQUENCE [LARGE SCALE GENOMIC DNA]</scope>
</reference>
<feature type="region of interest" description="Disordered" evidence="1">
    <location>
        <begin position="458"/>
        <end position="481"/>
    </location>
</feature>
<feature type="region of interest" description="Disordered" evidence="1">
    <location>
        <begin position="419"/>
        <end position="438"/>
    </location>
</feature>
<dbReference type="InterPro" id="IPR001331">
    <property type="entry name" value="GDS_CDC24_CS"/>
</dbReference>
<evidence type="ECO:0000313" key="3">
    <source>
        <dbReference type="EMBL" id="CAF89533.1"/>
    </source>
</evidence>
<dbReference type="InterPro" id="IPR035899">
    <property type="entry name" value="DBL_dom_sf"/>
</dbReference>
<name>Q4TC49_TETNG</name>
<protein>
    <submittedName>
        <fullName evidence="3">(spotted green pufferfish) hypothetical protein</fullName>
    </submittedName>
</protein>
<dbReference type="Pfam" id="PF00621">
    <property type="entry name" value="RhoGEF"/>
    <property type="match status" value="1"/>
</dbReference>
<organism evidence="3">
    <name type="scientific">Tetraodon nigroviridis</name>
    <name type="common">Spotted green pufferfish</name>
    <name type="synonym">Chelonodon nigroviridis</name>
    <dbReference type="NCBI Taxonomy" id="99883"/>
    <lineage>
        <taxon>Eukaryota</taxon>
        <taxon>Metazoa</taxon>
        <taxon>Chordata</taxon>
        <taxon>Craniata</taxon>
        <taxon>Vertebrata</taxon>
        <taxon>Euteleostomi</taxon>
        <taxon>Actinopterygii</taxon>
        <taxon>Neopterygii</taxon>
        <taxon>Teleostei</taxon>
        <taxon>Neoteleostei</taxon>
        <taxon>Acanthomorphata</taxon>
        <taxon>Eupercaria</taxon>
        <taxon>Tetraodontiformes</taxon>
        <taxon>Tetradontoidea</taxon>
        <taxon>Tetraodontidae</taxon>
        <taxon>Tetraodon</taxon>
    </lineage>
</organism>
<dbReference type="InterPro" id="IPR011993">
    <property type="entry name" value="PH-like_dom_sf"/>
</dbReference>
<dbReference type="SMART" id="SM00325">
    <property type="entry name" value="RhoGEF"/>
    <property type="match status" value="1"/>
</dbReference>
<dbReference type="PANTHER" id="PTHR46001:SF5">
    <property type="entry name" value="RHO GUANINE NUCLEOTIDE EXCHANGE FACTOR TIAM2"/>
    <property type="match status" value="1"/>
</dbReference>
<proteinExistence type="predicted"/>